<accession>A0A9P1DA89</accession>
<protein>
    <submittedName>
        <fullName evidence="1">Uncharacterized protein</fullName>
    </submittedName>
</protein>
<evidence type="ECO:0000313" key="1">
    <source>
        <dbReference type="EMBL" id="CAI4006066.1"/>
    </source>
</evidence>
<name>A0A9P1DA89_9DINO</name>
<sequence length="441" mass="48901">MPTPHVSSQMVEAEWTGETFANSAKTVRIFPAADVEAIPVSGEGRSTRERIATPFMKDLQPKSEDDELFEDARSVHFSTEASTLYQSQVSRGSDTRPSFGAVEEIQMEIAPDHRLRTSRERMDVIEATSQSMVLASGVPWDAKMDSPTDSTERHVRISLAAHVEAVPLTGGRRPSRDRIPTPFFKEQSPVEERAVQFNDGDEVSGLEIETEIPADSMMRRSRYRIATPHVRLDFMEAKSRLQLEPGSEEPKHVRISNAADIEAIPISGERRPSRDRIPTPFVKEDIAVSGDCRGVQFNDTATTADLPRESHAGTLVPWTGAILSLCFHLANSTPIEMLAREDVTVGSRSVHDRLPTPYASAREFKEVSLGFIEVELRSLKSRIPRALFDRAVTGLLLAGMGTTAKESFTAFQKSVRVLPTADVEVEIEAESSKEQLRSSRD</sequence>
<dbReference type="EMBL" id="CAMXCT030003757">
    <property type="protein sequence ID" value="CAL4793378.1"/>
    <property type="molecule type" value="Genomic_DNA"/>
</dbReference>
<reference evidence="1" key="1">
    <citation type="submission" date="2022-10" db="EMBL/GenBank/DDBJ databases">
        <authorList>
            <person name="Chen Y."/>
            <person name="Dougan E. K."/>
            <person name="Chan C."/>
            <person name="Rhodes N."/>
            <person name="Thang M."/>
        </authorList>
    </citation>
    <scope>NUCLEOTIDE SEQUENCE</scope>
</reference>
<reference evidence="2" key="2">
    <citation type="submission" date="2024-04" db="EMBL/GenBank/DDBJ databases">
        <authorList>
            <person name="Chen Y."/>
            <person name="Shah S."/>
            <person name="Dougan E. K."/>
            <person name="Thang M."/>
            <person name="Chan C."/>
        </authorList>
    </citation>
    <scope>NUCLEOTIDE SEQUENCE [LARGE SCALE GENOMIC DNA]</scope>
</reference>
<evidence type="ECO:0000313" key="2">
    <source>
        <dbReference type="EMBL" id="CAL1159441.1"/>
    </source>
</evidence>
<feature type="non-terminal residue" evidence="1">
    <location>
        <position position="441"/>
    </location>
</feature>
<keyword evidence="3" id="KW-1185">Reference proteome</keyword>
<organism evidence="1">
    <name type="scientific">Cladocopium goreaui</name>
    <dbReference type="NCBI Taxonomy" id="2562237"/>
    <lineage>
        <taxon>Eukaryota</taxon>
        <taxon>Sar</taxon>
        <taxon>Alveolata</taxon>
        <taxon>Dinophyceae</taxon>
        <taxon>Suessiales</taxon>
        <taxon>Symbiodiniaceae</taxon>
        <taxon>Cladocopium</taxon>
    </lineage>
</organism>
<dbReference type="EMBL" id="CAMXCT020003757">
    <property type="protein sequence ID" value="CAL1159441.1"/>
    <property type="molecule type" value="Genomic_DNA"/>
</dbReference>
<dbReference type="Proteomes" id="UP001152797">
    <property type="component" value="Unassembled WGS sequence"/>
</dbReference>
<dbReference type="EMBL" id="CAMXCT010003757">
    <property type="protein sequence ID" value="CAI4006066.1"/>
    <property type="molecule type" value="Genomic_DNA"/>
</dbReference>
<gene>
    <name evidence="1" type="ORF">C1SCF055_LOCUS31740</name>
</gene>
<feature type="non-terminal residue" evidence="1">
    <location>
        <position position="1"/>
    </location>
</feature>
<dbReference type="OrthoDB" id="440061at2759"/>
<dbReference type="AlphaFoldDB" id="A0A9P1DA89"/>
<evidence type="ECO:0000313" key="3">
    <source>
        <dbReference type="Proteomes" id="UP001152797"/>
    </source>
</evidence>
<comment type="caution">
    <text evidence="1">The sequence shown here is derived from an EMBL/GenBank/DDBJ whole genome shotgun (WGS) entry which is preliminary data.</text>
</comment>
<proteinExistence type="predicted"/>